<feature type="transmembrane region" description="Helical" evidence="1">
    <location>
        <begin position="56"/>
        <end position="81"/>
    </location>
</feature>
<keyword evidence="1" id="KW-0812">Transmembrane</keyword>
<dbReference type="AlphaFoldDB" id="A0A1X7HUP4"/>
<feature type="transmembrane region" description="Helical" evidence="1">
    <location>
        <begin position="120"/>
        <end position="141"/>
    </location>
</feature>
<keyword evidence="1" id="KW-0472">Membrane</keyword>
<protein>
    <submittedName>
        <fullName evidence="2">Uncharacterized protein</fullName>
    </submittedName>
</protein>
<dbReference type="EMBL" id="FXAR01000001">
    <property type="protein sequence ID" value="SMG05716.1"/>
    <property type="molecule type" value="Genomic_DNA"/>
</dbReference>
<dbReference type="OrthoDB" id="4950658at2"/>
<feature type="transmembrane region" description="Helical" evidence="1">
    <location>
        <begin position="28"/>
        <end position="50"/>
    </location>
</feature>
<feature type="transmembrane region" description="Helical" evidence="1">
    <location>
        <begin position="93"/>
        <end position="114"/>
    </location>
</feature>
<evidence type="ECO:0000313" key="3">
    <source>
        <dbReference type="Proteomes" id="UP000193309"/>
    </source>
</evidence>
<reference evidence="3" key="1">
    <citation type="submission" date="2017-04" db="EMBL/GenBank/DDBJ databases">
        <authorList>
            <person name="Varghese N."/>
            <person name="Submissions S."/>
        </authorList>
    </citation>
    <scope>NUCLEOTIDE SEQUENCE [LARGE SCALE GENOMIC DNA]</scope>
    <source>
        <strain evidence="3">VDS</strain>
    </source>
</reference>
<proteinExistence type="predicted"/>
<evidence type="ECO:0000256" key="1">
    <source>
        <dbReference type="SAM" id="Phobius"/>
    </source>
</evidence>
<sequence length="146" mass="15353">MNTPSAHDARTLLDRAETTSRQAAGFSFAWLCYLALCAGGAITSVGLAYANVTDAAVLPAWLAGGLWIFVGVVSVAAATTTSPPSRRGFGSRWTIMMAVWIILWTITSVFYGHFTLGLGVAMASAFLVAAVIGLVWEVVALKKGVK</sequence>
<accession>A0A1X7HUP4</accession>
<dbReference type="Proteomes" id="UP000193309">
    <property type="component" value="Unassembled WGS sequence"/>
</dbReference>
<name>A0A1X7HUP4_9CORY</name>
<keyword evidence="1" id="KW-1133">Transmembrane helix</keyword>
<keyword evidence="3" id="KW-1185">Reference proteome</keyword>
<evidence type="ECO:0000313" key="2">
    <source>
        <dbReference type="EMBL" id="SMG05716.1"/>
    </source>
</evidence>
<dbReference type="RefSeq" id="WP_085548263.1">
    <property type="nucleotide sequence ID" value="NZ_FXAR01000001.1"/>
</dbReference>
<organism evidence="2 3">
    <name type="scientific">Corynebacterium pollutisoli</name>
    <dbReference type="NCBI Taxonomy" id="1610489"/>
    <lineage>
        <taxon>Bacteria</taxon>
        <taxon>Bacillati</taxon>
        <taxon>Actinomycetota</taxon>
        <taxon>Actinomycetes</taxon>
        <taxon>Mycobacteriales</taxon>
        <taxon>Corynebacteriaceae</taxon>
        <taxon>Corynebacterium</taxon>
    </lineage>
</organism>
<gene>
    <name evidence="2" type="ORF">SAMN06295981_0048</name>
</gene>
<dbReference type="STRING" id="1610489.SAMN06295981_0048"/>